<dbReference type="PANTHER" id="PTHR33373">
    <property type="entry name" value="OS07G0479600 PROTEIN"/>
    <property type="match status" value="1"/>
</dbReference>
<dbReference type="InterPro" id="IPR025124">
    <property type="entry name" value="Gag1-like_clamp"/>
</dbReference>
<gene>
    <name evidence="3" type="ORF">CSSPJE1EN2_LOCUS12201</name>
</gene>
<evidence type="ECO:0000313" key="4">
    <source>
        <dbReference type="Proteomes" id="UP001497522"/>
    </source>
</evidence>
<protein>
    <recommendedName>
        <fullName evidence="2">Gag1-like clamp domain-containing protein</fullName>
    </recommendedName>
</protein>
<dbReference type="Pfam" id="PF13259">
    <property type="entry name" value="clamp_Gag1-like"/>
    <property type="match status" value="2"/>
</dbReference>
<feature type="chain" id="PRO_5046575848" description="Gag1-like clamp domain-containing protein" evidence="1">
    <location>
        <begin position="23"/>
        <end position="215"/>
    </location>
</feature>
<dbReference type="EMBL" id="OZ023720">
    <property type="protein sequence ID" value="CAK9869443.1"/>
    <property type="molecule type" value="Genomic_DNA"/>
</dbReference>
<evidence type="ECO:0000259" key="2">
    <source>
        <dbReference type="Pfam" id="PF13259"/>
    </source>
</evidence>
<proteinExistence type="predicted"/>
<evidence type="ECO:0000256" key="1">
    <source>
        <dbReference type="SAM" id="SignalP"/>
    </source>
</evidence>
<feature type="domain" description="Gag1-like clamp" evidence="2">
    <location>
        <begin position="114"/>
        <end position="171"/>
    </location>
</feature>
<name>A0ABP1B3B6_9BRYO</name>
<sequence length="215" mass="24221">MVLTTTFFQLLSTSLLVNISSSLKCRTSIGGGEMHEYLPKIIRSRISGHKLSWNISPCANGYPAILTTGFFPVEAPEQIKKSGRGWQRNVVCFNRSWCASSSNEMENNGNIPCQQKTTVSLTSNHSAQDTQATSIDNVNSTAFVNHALILWTEKRREWVGSQRQSQPEEPREPVIGWSTTYEDLLGVNRLFPQPIPLPEMVDFLVDVWEQEGLYE</sequence>
<reference evidence="3" key="1">
    <citation type="submission" date="2024-03" db="EMBL/GenBank/DDBJ databases">
        <authorList>
            <consortium name="ELIXIR-Norway"/>
            <consortium name="Elixir Norway"/>
        </authorList>
    </citation>
    <scope>NUCLEOTIDE SEQUENCE</scope>
</reference>
<organism evidence="3 4">
    <name type="scientific">Sphagnum jensenii</name>
    <dbReference type="NCBI Taxonomy" id="128206"/>
    <lineage>
        <taxon>Eukaryota</taxon>
        <taxon>Viridiplantae</taxon>
        <taxon>Streptophyta</taxon>
        <taxon>Embryophyta</taxon>
        <taxon>Bryophyta</taxon>
        <taxon>Sphagnophytina</taxon>
        <taxon>Sphagnopsida</taxon>
        <taxon>Sphagnales</taxon>
        <taxon>Sphagnaceae</taxon>
        <taxon>Sphagnum</taxon>
    </lineage>
</organism>
<dbReference type="PANTHER" id="PTHR33373:SF34">
    <property type="entry name" value="DUF4050 DOMAIN-CONTAINING PROTEIN"/>
    <property type="match status" value="1"/>
</dbReference>
<feature type="signal peptide" evidence="1">
    <location>
        <begin position="1"/>
        <end position="22"/>
    </location>
</feature>
<evidence type="ECO:0000313" key="3">
    <source>
        <dbReference type="EMBL" id="CAK9869443.1"/>
    </source>
</evidence>
<feature type="domain" description="Gag1-like clamp" evidence="2">
    <location>
        <begin position="177"/>
        <end position="215"/>
    </location>
</feature>
<accession>A0ABP1B3B6</accession>
<dbReference type="Proteomes" id="UP001497522">
    <property type="component" value="Chromosome 19"/>
</dbReference>
<keyword evidence="1" id="KW-0732">Signal</keyword>
<keyword evidence="4" id="KW-1185">Reference proteome</keyword>